<evidence type="ECO:0000256" key="1">
    <source>
        <dbReference type="ARBA" id="ARBA00007495"/>
    </source>
</evidence>
<feature type="region of interest" description="Disordered" evidence="8">
    <location>
        <begin position="70"/>
        <end position="184"/>
    </location>
</feature>
<evidence type="ECO:0000256" key="6">
    <source>
        <dbReference type="ARBA" id="ARBA00023326"/>
    </source>
</evidence>
<dbReference type="InterPro" id="IPR000254">
    <property type="entry name" value="CBD"/>
</dbReference>
<evidence type="ECO:0000313" key="12">
    <source>
        <dbReference type="EMBL" id="KAL2068004.1"/>
    </source>
</evidence>
<evidence type="ECO:0000256" key="4">
    <source>
        <dbReference type="ARBA" id="ARBA00023277"/>
    </source>
</evidence>
<keyword evidence="5 7" id="KW-0326">Glycosidase</keyword>
<reference evidence="12 13" key="1">
    <citation type="journal article" date="2024" name="Commun. Biol.">
        <title>Comparative genomic analysis of thermophilic fungi reveals convergent evolutionary adaptations and gene losses.</title>
        <authorList>
            <person name="Steindorff A.S."/>
            <person name="Aguilar-Pontes M.V."/>
            <person name="Robinson A.J."/>
            <person name="Andreopoulos B."/>
            <person name="LaButti K."/>
            <person name="Kuo A."/>
            <person name="Mondo S."/>
            <person name="Riley R."/>
            <person name="Otillar R."/>
            <person name="Haridas S."/>
            <person name="Lipzen A."/>
            <person name="Grimwood J."/>
            <person name="Schmutz J."/>
            <person name="Clum A."/>
            <person name="Reid I.D."/>
            <person name="Moisan M.C."/>
            <person name="Butler G."/>
            <person name="Nguyen T.T.M."/>
            <person name="Dewar K."/>
            <person name="Conant G."/>
            <person name="Drula E."/>
            <person name="Henrissat B."/>
            <person name="Hansel C."/>
            <person name="Singer S."/>
            <person name="Hutchinson M.I."/>
            <person name="de Vries R.P."/>
            <person name="Natvig D.O."/>
            <person name="Powell A.J."/>
            <person name="Tsang A."/>
            <person name="Grigoriev I.V."/>
        </authorList>
    </citation>
    <scope>NUCLEOTIDE SEQUENCE [LARGE SCALE GENOMIC DNA]</scope>
    <source>
        <strain evidence="12 13">CBS 494.80</strain>
    </source>
</reference>
<feature type="chain" id="PRO_5045360413" description="Beta-xylanase" evidence="9">
    <location>
        <begin position="23"/>
        <end position="483"/>
    </location>
</feature>
<dbReference type="SUPFAM" id="SSF51445">
    <property type="entry name" value="(Trans)glycosidases"/>
    <property type="match status" value="1"/>
</dbReference>
<evidence type="ECO:0000259" key="11">
    <source>
        <dbReference type="PROSITE" id="PS51760"/>
    </source>
</evidence>
<evidence type="ECO:0000256" key="2">
    <source>
        <dbReference type="ARBA" id="ARBA00022729"/>
    </source>
</evidence>
<evidence type="ECO:0000313" key="13">
    <source>
        <dbReference type="Proteomes" id="UP001595075"/>
    </source>
</evidence>
<dbReference type="InterPro" id="IPR001000">
    <property type="entry name" value="GH10_dom"/>
</dbReference>
<sequence>MLNFKNLFAVAVLLSNIDIAQGQTAPYAKCGGSGFTGSAACVAGFTCKSFNLFIVHVNYSQCLPGTAAAAPGTGAGSPGTGGGSPGTGGAVPGSGASSPGTGGGSLPSVPLTSGSAEALATPAAGGQSPKATPATGGQPKKGTPAAGGQPKTGTPAAGGQPKNGTTPSTGGGGGAGGSSTGGAQSIDEKFRAKGKKYFGVAADQGTLSKGQNSAVIIANFGQVSPENSMKWDQVEATQGKTNFAGGDFLVDFAQTNKKLVRGHTLVWHSQLPTWVKSITDKATLTKVIQTHVASEAGRWKGKIYAWDVVNEIFNEDGSLRKSVFSDVLGESFVSIAFEACKLADPNAKRYINDYNLDSATAAKVTTGMVAHVKKWLAAGVPIDGIGSQSHLQAGMGAASAGALDALASSGVSEVAVTELDIKGAPSADYVAVVNACLKQTKCVGITVWGVADGDSWIKGSNPLLFDDSFKPKPAYTAILAALA</sequence>
<feature type="compositionally biased region" description="Gly residues" evidence="8">
    <location>
        <begin position="169"/>
        <end position="180"/>
    </location>
</feature>
<keyword evidence="13" id="KW-1185">Reference proteome</keyword>
<dbReference type="PROSITE" id="PS51164">
    <property type="entry name" value="CBM1_2"/>
    <property type="match status" value="1"/>
</dbReference>
<feature type="domain" description="GH10" evidence="11">
    <location>
        <begin position="201"/>
        <end position="481"/>
    </location>
</feature>
<comment type="catalytic activity">
    <reaction evidence="7">
        <text>Endohydrolysis of (1-&gt;4)-beta-D-xylosidic linkages in xylans.</text>
        <dbReference type="EC" id="3.2.1.8"/>
    </reaction>
</comment>
<dbReference type="InterPro" id="IPR035971">
    <property type="entry name" value="CBD_sf"/>
</dbReference>
<dbReference type="PANTHER" id="PTHR31490">
    <property type="entry name" value="GLYCOSYL HYDROLASE"/>
    <property type="match status" value="1"/>
</dbReference>
<keyword evidence="4 7" id="KW-0119">Carbohydrate metabolism</keyword>
<dbReference type="EMBL" id="JAZHXI010000009">
    <property type="protein sequence ID" value="KAL2068004.1"/>
    <property type="molecule type" value="Genomic_DNA"/>
</dbReference>
<keyword evidence="3 7" id="KW-0378">Hydrolase</keyword>
<dbReference type="PANTHER" id="PTHR31490:SF76">
    <property type="entry name" value="ENDO-1,4-BETA-XYLANASE C"/>
    <property type="match status" value="1"/>
</dbReference>
<proteinExistence type="inferred from homology"/>
<dbReference type="PROSITE" id="PS51760">
    <property type="entry name" value="GH10_2"/>
    <property type="match status" value="1"/>
</dbReference>
<evidence type="ECO:0000256" key="8">
    <source>
        <dbReference type="SAM" id="MobiDB-lite"/>
    </source>
</evidence>
<feature type="domain" description="CBM1" evidence="10">
    <location>
        <begin position="22"/>
        <end position="63"/>
    </location>
</feature>
<dbReference type="PRINTS" id="PR00134">
    <property type="entry name" value="GLHYDRLASE10"/>
</dbReference>
<feature type="compositionally biased region" description="Gly residues" evidence="8">
    <location>
        <begin position="73"/>
        <end position="92"/>
    </location>
</feature>
<feature type="signal peptide" evidence="9">
    <location>
        <begin position="1"/>
        <end position="22"/>
    </location>
</feature>
<evidence type="ECO:0000256" key="5">
    <source>
        <dbReference type="ARBA" id="ARBA00023295"/>
    </source>
</evidence>
<organism evidence="12 13">
    <name type="scientific">Oculimacula yallundae</name>
    <dbReference type="NCBI Taxonomy" id="86028"/>
    <lineage>
        <taxon>Eukaryota</taxon>
        <taxon>Fungi</taxon>
        <taxon>Dikarya</taxon>
        <taxon>Ascomycota</taxon>
        <taxon>Pezizomycotina</taxon>
        <taxon>Leotiomycetes</taxon>
        <taxon>Helotiales</taxon>
        <taxon>Ploettnerulaceae</taxon>
        <taxon>Oculimacula</taxon>
    </lineage>
</organism>
<keyword evidence="2 9" id="KW-0732">Signal</keyword>
<evidence type="ECO:0000256" key="9">
    <source>
        <dbReference type="SAM" id="SignalP"/>
    </source>
</evidence>
<evidence type="ECO:0000259" key="10">
    <source>
        <dbReference type="PROSITE" id="PS51164"/>
    </source>
</evidence>
<dbReference type="SUPFAM" id="SSF57180">
    <property type="entry name" value="Cellulose-binding domain"/>
    <property type="match status" value="1"/>
</dbReference>
<accession>A0ABR4CDH8</accession>
<comment type="similarity">
    <text evidence="1 7">Belongs to the glycosyl hydrolase 10 (cellulase F) family.</text>
</comment>
<dbReference type="SMART" id="SM00633">
    <property type="entry name" value="Glyco_10"/>
    <property type="match status" value="1"/>
</dbReference>
<gene>
    <name evidence="12" type="ORF">VTL71DRAFT_16102</name>
</gene>
<dbReference type="Pfam" id="PF00734">
    <property type="entry name" value="CBM_1"/>
    <property type="match status" value="1"/>
</dbReference>
<protein>
    <recommendedName>
        <fullName evidence="7">Beta-xylanase</fullName>
        <ecNumber evidence="7">3.2.1.8</ecNumber>
    </recommendedName>
</protein>
<comment type="caution">
    <text evidence="12">The sequence shown here is derived from an EMBL/GenBank/DDBJ whole genome shotgun (WGS) entry which is preliminary data.</text>
</comment>
<evidence type="ECO:0000256" key="3">
    <source>
        <dbReference type="ARBA" id="ARBA00022801"/>
    </source>
</evidence>
<dbReference type="InterPro" id="IPR017853">
    <property type="entry name" value="GH"/>
</dbReference>
<dbReference type="InterPro" id="IPR044846">
    <property type="entry name" value="GH10"/>
</dbReference>
<dbReference type="SMART" id="SM00236">
    <property type="entry name" value="fCBD"/>
    <property type="match status" value="1"/>
</dbReference>
<keyword evidence="6 7" id="KW-0624">Polysaccharide degradation</keyword>
<dbReference type="Pfam" id="PF00331">
    <property type="entry name" value="Glyco_hydro_10"/>
    <property type="match status" value="1"/>
</dbReference>
<evidence type="ECO:0000256" key="7">
    <source>
        <dbReference type="RuleBase" id="RU361174"/>
    </source>
</evidence>
<dbReference type="Proteomes" id="UP001595075">
    <property type="component" value="Unassembled WGS sequence"/>
</dbReference>
<name>A0ABR4CDH8_9HELO</name>
<dbReference type="EC" id="3.2.1.8" evidence="7"/>
<dbReference type="Gene3D" id="3.20.20.80">
    <property type="entry name" value="Glycosidases"/>
    <property type="match status" value="1"/>
</dbReference>